<gene>
    <name evidence="1" type="ORF">D1114_12540</name>
</gene>
<protein>
    <recommendedName>
        <fullName evidence="3">Sulfotransferase family protein</fullName>
    </recommendedName>
</protein>
<comment type="caution">
    <text evidence="1">The sequence shown here is derived from an EMBL/GenBank/DDBJ whole genome shotgun (WGS) entry which is preliminary data.</text>
</comment>
<sequence length="334" mass="37232">MARVVLHIGTHKTATTTIQDMFAHNADLLRQHGVIYPRLSRVAGHHGLVMDWNKLPAAYALPNGSLGTLRQLAAQYGKGEGTVVLSSEEFSRGLEGRRVDFRAVREALAGFESFSVVCVLREQWQYAQSIYLETSKNRVPVKPGLLVQSILNRDTIDGLWTDYNLLYDHLLEAFAPEEIAFLDFEACRRHSGGVVGAMLEHLGCDLPASALEVVHDGQSNVSPLSLPAWAASLIAEPERAPRWLVESTTGAFRAEYGEEARPCLWTRTEFAALSRYAQERNARFLERLAPVQPDFAIRQSTPGDAAIYRDDIKGSFWLRCSRWTYRGKMAAGEG</sequence>
<dbReference type="EMBL" id="QWGP01000013">
    <property type="protein sequence ID" value="RHZ94229.1"/>
    <property type="molecule type" value="Genomic_DNA"/>
</dbReference>
<proteinExistence type="predicted"/>
<evidence type="ECO:0008006" key="3">
    <source>
        <dbReference type="Google" id="ProtNLM"/>
    </source>
</evidence>
<dbReference type="Gene3D" id="3.40.50.300">
    <property type="entry name" value="P-loop containing nucleotide triphosphate hydrolases"/>
    <property type="match status" value="1"/>
</dbReference>
<evidence type="ECO:0000313" key="1">
    <source>
        <dbReference type="EMBL" id="RHZ94229.1"/>
    </source>
</evidence>
<dbReference type="Proteomes" id="UP000266305">
    <property type="component" value="Unassembled WGS sequence"/>
</dbReference>
<accession>A0AAX1UK09</accession>
<reference evidence="1 2" key="1">
    <citation type="submission" date="2018-08" db="EMBL/GenBank/DDBJ databases">
        <title>Draft genome sequence of Rhodobacter sphaeroides FY.</title>
        <authorList>
            <person name="Rayyan A."/>
            <person name="Meyer T.E."/>
            <person name="Kyndt J.A."/>
        </authorList>
    </citation>
    <scope>NUCLEOTIDE SEQUENCE [LARGE SCALE GENOMIC DNA]</scope>
    <source>
        <strain evidence="1 2">FY</strain>
    </source>
</reference>
<name>A0AAX1UK09_CERSP</name>
<dbReference type="RefSeq" id="WP_119000368.1">
    <property type="nucleotide sequence ID" value="NZ_QWGP01000013.1"/>
</dbReference>
<organism evidence="1 2">
    <name type="scientific">Cereibacter sphaeroides</name>
    <name type="common">Rhodobacter sphaeroides</name>
    <dbReference type="NCBI Taxonomy" id="1063"/>
    <lineage>
        <taxon>Bacteria</taxon>
        <taxon>Pseudomonadati</taxon>
        <taxon>Pseudomonadota</taxon>
        <taxon>Alphaproteobacteria</taxon>
        <taxon>Rhodobacterales</taxon>
        <taxon>Paracoccaceae</taxon>
        <taxon>Cereibacter</taxon>
    </lineage>
</organism>
<dbReference type="InterPro" id="IPR027417">
    <property type="entry name" value="P-loop_NTPase"/>
</dbReference>
<dbReference type="SUPFAM" id="SSF52540">
    <property type="entry name" value="P-loop containing nucleoside triphosphate hydrolases"/>
    <property type="match status" value="1"/>
</dbReference>
<dbReference type="AlphaFoldDB" id="A0AAX1UK09"/>
<evidence type="ECO:0000313" key="2">
    <source>
        <dbReference type="Proteomes" id="UP000266305"/>
    </source>
</evidence>